<keyword evidence="2" id="KW-1185">Reference proteome</keyword>
<gene>
    <name evidence="1" type="ORF">MRX98_16130</name>
</gene>
<accession>A0AA41R5Z6</accession>
<protein>
    <submittedName>
        <fullName evidence="1">Type II toxin-antitoxin system VapB family antitoxin</fullName>
    </submittedName>
</protein>
<evidence type="ECO:0000313" key="1">
    <source>
        <dbReference type="EMBL" id="MCJ8502113.1"/>
    </source>
</evidence>
<comment type="caution">
    <text evidence="1">The sequence shown here is derived from an EMBL/GenBank/DDBJ whole genome shotgun (WGS) entry which is preliminary data.</text>
</comment>
<dbReference type="AlphaFoldDB" id="A0AA41R5Z6"/>
<name>A0AA41R5Z6_9BACT</name>
<proteinExistence type="predicted"/>
<dbReference type="EMBL" id="JALJRB010000021">
    <property type="protein sequence ID" value="MCJ8502113.1"/>
    <property type="molecule type" value="Genomic_DNA"/>
</dbReference>
<dbReference type="Pfam" id="PF09957">
    <property type="entry name" value="VapB_antitoxin"/>
    <property type="match status" value="1"/>
</dbReference>
<organism evidence="1 2">
    <name type="scientific">Desulfatitalea alkaliphila</name>
    <dbReference type="NCBI Taxonomy" id="2929485"/>
    <lineage>
        <taxon>Bacteria</taxon>
        <taxon>Pseudomonadati</taxon>
        <taxon>Thermodesulfobacteriota</taxon>
        <taxon>Desulfobacteria</taxon>
        <taxon>Desulfobacterales</taxon>
        <taxon>Desulfosarcinaceae</taxon>
        <taxon>Desulfatitalea</taxon>
    </lineage>
</organism>
<reference evidence="1" key="1">
    <citation type="submission" date="2022-04" db="EMBL/GenBank/DDBJ databases">
        <title>Desulfatitalea alkaliphila sp. nov., a novel anaerobic sulfate-reducing bacterium isolated from terrestrial mud volcano, Taman Peninsula, Russia.</title>
        <authorList>
            <person name="Khomyakova M.A."/>
            <person name="Merkel A.Y."/>
            <person name="Slobodkin A.I."/>
        </authorList>
    </citation>
    <scope>NUCLEOTIDE SEQUENCE</scope>
    <source>
        <strain evidence="1">M08but</strain>
    </source>
</reference>
<sequence>MRTNIEIDDQLLKEAIQVSGVRTTKDLVHEALRTLIIVKKQKDLTDLAGKIDFHNDFDHKDSRKLRAVSEDP</sequence>
<dbReference type="RefSeq" id="WP_246912166.1">
    <property type="nucleotide sequence ID" value="NZ_JALJRB010000021.1"/>
</dbReference>
<dbReference type="InterPro" id="IPR019239">
    <property type="entry name" value="VapB_antitoxin"/>
</dbReference>
<evidence type="ECO:0000313" key="2">
    <source>
        <dbReference type="Proteomes" id="UP001165427"/>
    </source>
</evidence>
<dbReference type="Proteomes" id="UP001165427">
    <property type="component" value="Unassembled WGS sequence"/>
</dbReference>